<evidence type="ECO:0000313" key="3">
    <source>
        <dbReference type="Proteomes" id="UP001149954"/>
    </source>
</evidence>
<feature type="region of interest" description="Disordered" evidence="1">
    <location>
        <begin position="76"/>
        <end position="115"/>
    </location>
</feature>
<organism evidence="2 3">
    <name type="scientific">Penicillium fimorum</name>
    <dbReference type="NCBI Taxonomy" id="1882269"/>
    <lineage>
        <taxon>Eukaryota</taxon>
        <taxon>Fungi</taxon>
        <taxon>Dikarya</taxon>
        <taxon>Ascomycota</taxon>
        <taxon>Pezizomycotina</taxon>
        <taxon>Eurotiomycetes</taxon>
        <taxon>Eurotiomycetidae</taxon>
        <taxon>Eurotiales</taxon>
        <taxon>Aspergillaceae</taxon>
        <taxon>Penicillium</taxon>
    </lineage>
</organism>
<sequence length="887" mass="98093">MSQYPPIRPWAGLSAIDREDEPGVLYEDERQQWLRQHLHVAPRTTKKIGNKSLPLFADRGPSMAENLRGIAERGAARRNGTAVSKNDVSTKPLPPIPKGALQPASTVGQEDIFQGSGSDINNMSIHYVLNRSRMQGNQAETPFSQPEPSQPATKAGQKADVAGPVYSSEKMKLNLLLKECKQRGYDNETPSIQPRGSEPALPPIVPPVSDDHYNAQASDTNQSSTDRRLALAALCYDPVYGALDYHDLSRASLSCVPVPETSYAQPNSNPHRHGHSPTSWYEASPTSNKFIPDAQVEVAPSATAETEINQENQFTKVQHPTVEELIALINREKENCRLANENHNLGSPSSAYRLAPPNSASTDIFYEDQNTGSDSQIPDFVIRNAESPPFASLGTIRNLTPTTPVGSPPPSHAQSPCPEGCCYWSEDEFDLESIASSDMPPQESPVLPSSSPLFSPLEECYIQDSEISSESQTSVTVASGHQLDWDNTTPDSPLLGSPPSPKSRPSDLRAYPYSDVPRVGISPSHNIPYDPRLTTVAFRPDYMSSPTSYPNWLQPTDMNNVDQSLIPRHLNVTKKNPAFTMNVPIHNVSQHQTAVHVPGSSNGGHSCAASVVSNESNINNPSSNSTLSRTSRSPDASSSEGSEGSRGTKRKRFTKNLFGKKGYLEDNEVSRERKFKFIKGAIEKGHSTIGSIKGMIWDENRALINPSKPSIVTDNTAPITLSTDVQSILYAEIENMITHAANEFLMKEYYDGHLSASSLNRVKRRWERMNMPGVPEFHFDQTTQYKLIIANREHLKFGEASNGLRPYTVLRNWKKICKNMSIRTFVAPDSVIKKHIHDILDLLEILNADECHIELIMALDTHVRGELKKHEVMQHYRDTQNSGNSRS</sequence>
<gene>
    <name evidence="2" type="ORF">N7463_009133</name>
</gene>
<dbReference type="AlphaFoldDB" id="A0A9W9XQ86"/>
<reference evidence="2" key="1">
    <citation type="submission" date="2022-12" db="EMBL/GenBank/DDBJ databases">
        <authorList>
            <person name="Petersen C."/>
        </authorList>
    </citation>
    <scope>NUCLEOTIDE SEQUENCE</scope>
    <source>
        <strain evidence="2">IBT 29495</strain>
    </source>
</reference>
<protein>
    <submittedName>
        <fullName evidence="2">Uncharacterized protein</fullName>
    </submittedName>
</protein>
<dbReference type="Proteomes" id="UP001149954">
    <property type="component" value="Unassembled WGS sequence"/>
</dbReference>
<feature type="compositionally biased region" description="Polar residues" evidence="1">
    <location>
        <begin position="136"/>
        <end position="152"/>
    </location>
</feature>
<name>A0A9W9XQ86_9EURO</name>
<accession>A0A9W9XQ86</accession>
<reference evidence="2" key="2">
    <citation type="journal article" date="2023" name="IMA Fungus">
        <title>Comparative genomic study of the Penicillium genus elucidates a diverse pangenome and 15 lateral gene transfer events.</title>
        <authorList>
            <person name="Petersen C."/>
            <person name="Sorensen T."/>
            <person name="Nielsen M.R."/>
            <person name="Sondergaard T.E."/>
            <person name="Sorensen J.L."/>
            <person name="Fitzpatrick D.A."/>
            <person name="Frisvad J.C."/>
            <person name="Nielsen K.L."/>
        </authorList>
    </citation>
    <scope>NUCLEOTIDE SEQUENCE</scope>
    <source>
        <strain evidence="2">IBT 29495</strain>
    </source>
</reference>
<comment type="caution">
    <text evidence="2">The sequence shown here is derived from an EMBL/GenBank/DDBJ whole genome shotgun (WGS) entry which is preliminary data.</text>
</comment>
<keyword evidence="3" id="KW-1185">Reference proteome</keyword>
<dbReference type="EMBL" id="JAPWDS010000005">
    <property type="protein sequence ID" value="KAJ5497146.1"/>
    <property type="molecule type" value="Genomic_DNA"/>
</dbReference>
<feature type="compositionally biased region" description="Low complexity" evidence="1">
    <location>
        <begin position="614"/>
        <end position="642"/>
    </location>
</feature>
<proteinExistence type="predicted"/>
<feature type="compositionally biased region" description="Polar residues" evidence="1">
    <location>
        <begin position="466"/>
        <end position="489"/>
    </location>
</feature>
<dbReference type="OrthoDB" id="5229017at2759"/>
<evidence type="ECO:0000256" key="1">
    <source>
        <dbReference type="SAM" id="MobiDB-lite"/>
    </source>
</evidence>
<feature type="region of interest" description="Disordered" evidence="1">
    <location>
        <begin position="185"/>
        <end position="204"/>
    </location>
</feature>
<evidence type="ECO:0000313" key="2">
    <source>
        <dbReference type="EMBL" id="KAJ5497146.1"/>
    </source>
</evidence>
<feature type="region of interest" description="Disordered" evidence="1">
    <location>
        <begin position="614"/>
        <end position="652"/>
    </location>
</feature>
<feature type="region of interest" description="Disordered" evidence="1">
    <location>
        <begin position="136"/>
        <end position="159"/>
    </location>
</feature>
<feature type="region of interest" description="Disordered" evidence="1">
    <location>
        <begin position="264"/>
        <end position="283"/>
    </location>
</feature>
<feature type="region of interest" description="Disordered" evidence="1">
    <location>
        <begin position="466"/>
        <end position="511"/>
    </location>
</feature>